<dbReference type="InterPro" id="IPR012902">
    <property type="entry name" value="N_methyl_site"/>
</dbReference>
<keyword evidence="1" id="KW-0472">Membrane</keyword>
<keyword evidence="1" id="KW-1133">Transmembrane helix</keyword>
<organism evidence="2 3">
    <name type="scientific">Labrys wisconsinensis</name>
    <dbReference type="NCBI Taxonomy" id="425677"/>
    <lineage>
        <taxon>Bacteria</taxon>
        <taxon>Pseudomonadati</taxon>
        <taxon>Pseudomonadota</taxon>
        <taxon>Alphaproteobacteria</taxon>
        <taxon>Hyphomicrobiales</taxon>
        <taxon>Xanthobacteraceae</taxon>
        <taxon>Labrys</taxon>
    </lineage>
</organism>
<dbReference type="EMBL" id="JAUSVX010000017">
    <property type="protein sequence ID" value="MDQ0473530.1"/>
    <property type="molecule type" value="Genomic_DNA"/>
</dbReference>
<gene>
    <name evidence="2" type="ORF">QO011_006566</name>
</gene>
<dbReference type="Proteomes" id="UP001242480">
    <property type="component" value="Unassembled WGS sequence"/>
</dbReference>
<evidence type="ECO:0000313" key="3">
    <source>
        <dbReference type="Proteomes" id="UP001242480"/>
    </source>
</evidence>
<name>A0ABU0JGV8_9HYPH</name>
<protein>
    <submittedName>
        <fullName evidence="2">Prepilin-type N-terminal cleavage/methylation domain-containing protein</fullName>
    </submittedName>
</protein>
<dbReference type="NCBIfam" id="TIGR02532">
    <property type="entry name" value="IV_pilin_GFxxxE"/>
    <property type="match status" value="1"/>
</dbReference>
<dbReference type="Pfam" id="PF07963">
    <property type="entry name" value="N_methyl"/>
    <property type="match status" value="1"/>
</dbReference>
<evidence type="ECO:0000313" key="2">
    <source>
        <dbReference type="EMBL" id="MDQ0473530.1"/>
    </source>
</evidence>
<reference evidence="2 3" key="1">
    <citation type="submission" date="2023-07" db="EMBL/GenBank/DDBJ databases">
        <title>Genomic Encyclopedia of Type Strains, Phase IV (KMG-IV): sequencing the most valuable type-strain genomes for metagenomic binning, comparative biology and taxonomic classification.</title>
        <authorList>
            <person name="Goeker M."/>
        </authorList>
    </citation>
    <scope>NUCLEOTIDE SEQUENCE [LARGE SCALE GENOMIC DNA]</scope>
    <source>
        <strain evidence="2 3">DSM 19619</strain>
    </source>
</reference>
<comment type="caution">
    <text evidence="2">The sequence shown here is derived from an EMBL/GenBank/DDBJ whole genome shotgun (WGS) entry which is preliminary data.</text>
</comment>
<keyword evidence="1" id="KW-0812">Transmembrane</keyword>
<accession>A0ABU0JGV8</accession>
<evidence type="ECO:0000256" key="1">
    <source>
        <dbReference type="SAM" id="Phobius"/>
    </source>
</evidence>
<feature type="transmembrane region" description="Helical" evidence="1">
    <location>
        <begin position="6"/>
        <end position="27"/>
    </location>
</feature>
<keyword evidence="3" id="KW-1185">Reference proteome</keyword>
<sequence>MSRDRGFGLLEAIVALAILGVTATALYDMVAGAAIRRAAAAARLQTLLTAKGLLTQAGLDAARAPGRWPVAAPDGAAWTLTVSPSPESRRLLVYAVQPAGAGAPVLTALRLVEAGP</sequence>
<dbReference type="RefSeq" id="WP_307281951.1">
    <property type="nucleotide sequence ID" value="NZ_JAUSVX010000017.1"/>
</dbReference>
<proteinExistence type="predicted"/>